<proteinExistence type="predicted"/>
<gene>
    <name evidence="1" type="ORF">MicloDRAFT_00030440</name>
</gene>
<dbReference type="EMBL" id="JH660645">
    <property type="protein sequence ID" value="EIM26495.1"/>
    <property type="molecule type" value="Genomic_DNA"/>
</dbReference>
<dbReference type="PATRIC" id="fig|864069.3.peg.3301"/>
<protein>
    <submittedName>
        <fullName evidence="1">Uncharacterized protein</fullName>
    </submittedName>
</protein>
<keyword evidence="2" id="KW-1185">Reference proteome</keyword>
<dbReference type="STRING" id="864069.MicloDRAFT_00030440"/>
<organism evidence="1 2">
    <name type="scientific">Microvirga lotononidis</name>
    <dbReference type="NCBI Taxonomy" id="864069"/>
    <lineage>
        <taxon>Bacteria</taxon>
        <taxon>Pseudomonadati</taxon>
        <taxon>Pseudomonadota</taxon>
        <taxon>Alphaproteobacteria</taxon>
        <taxon>Hyphomicrobiales</taxon>
        <taxon>Methylobacteriaceae</taxon>
        <taxon>Microvirga</taxon>
    </lineage>
</organism>
<reference evidence="1 2" key="1">
    <citation type="submission" date="2012-02" db="EMBL/GenBank/DDBJ databases">
        <title>Improved High-Quality Draft sequence of Microvirga sp. WSM3557.</title>
        <authorList>
            <consortium name="US DOE Joint Genome Institute"/>
            <person name="Lucas S."/>
            <person name="Han J."/>
            <person name="Lapidus A."/>
            <person name="Cheng J.-F."/>
            <person name="Goodwin L."/>
            <person name="Pitluck S."/>
            <person name="Peters L."/>
            <person name="Zhang X."/>
            <person name="Detter J.C."/>
            <person name="Han C."/>
            <person name="Tapia R."/>
            <person name="Land M."/>
            <person name="Hauser L."/>
            <person name="Kyrpides N."/>
            <person name="Ivanova N."/>
            <person name="Pagani I."/>
            <person name="Brau L."/>
            <person name="Yates R."/>
            <person name="O'Hara G."/>
            <person name="Rui T."/>
            <person name="Howieson J."/>
            <person name="Reeve W."/>
            <person name="Woyke T."/>
        </authorList>
    </citation>
    <scope>NUCLEOTIDE SEQUENCE [LARGE SCALE GENOMIC DNA]</scope>
    <source>
        <strain evidence="1 2">WSM3557</strain>
    </source>
</reference>
<dbReference type="HOGENOM" id="CLU_2130600_0_0_5"/>
<evidence type="ECO:0000313" key="1">
    <source>
        <dbReference type="EMBL" id="EIM26495.1"/>
    </source>
</evidence>
<dbReference type="AlphaFoldDB" id="I4YRA3"/>
<dbReference type="Proteomes" id="UP000003947">
    <property type="component" value="Unassembled WGS sequence"/>
</dbReference>
<accession>I4YRA3</accession>
<evidence type="ECO:0000313" key="2">
    <source>
        <dbReference type="Proteomes" id="UP000003947"/>
    </source>
</evidence>
<dbReference type="RefSeq" id="WP_009762546.1">
    <property type="nucleotide sequence ID" value="NZ_JH660645.1"/>
</dbReference>
<sequence>MSMNAKQRCVDNSILSDLCADDVEQAIVRALVQLGFQDEKTNNSRPVMMRLGPLNVQLSETPPEYATAGLPPFWIEIFDGASQGSIDSIGFNELDGAELAAAVEMIICAAGSR</sequence>
<name>I4YRA3_9HYPH</name>